<evidence type="ECO:0000313" key="2">
    <source>
        <dbReference type="EMBL" id="MFC5833616.1"/>
    </source>
</evidence>
<proteinExistence type="predicted"/>
<keyword evidence="3" id="KW-1185">Reference proteome</keyword>
<sequence length="84" mass="9067">MRDHTPPGAAQPSPEILIPISLSRIRVKFAAFAVLTAGCAIFGATGWLTLTLLLTCAAIPFAVWILGGNELVRSLFFLSRERGR</sequence>
<dbReference type="Proteomes" id="UP001596058">
    <property type="component" value="Unassembled WGS sequence"/>
</dbReference>
<organism evidence="2 3">
    <name type="scientific">Nonomuraea insulae</name>
    <dbReference type="NCBI Taxonomy" id="1616787"/>
    <lineage>
        <taxon>Bacteria</taxon>
        <taxon>Bacillati</taxon>
        <taxon>Actinomycetota</taxon>
        <taxon>Actinomycetes</taxon>
        <taxon>Streptosporangiales</taxon>
        <taxon>Streptosporangiaceae</taxon>
        <taxon>Nonomuraea</taxon>
    </lineage>
</organism>
<dbReference type="EMBL" id="JBHSPA010000095">
    <property type="protein sequence ID" value="MFC5833616.1"/>
    <property type="molecule type" value="Genomic_DNA"/>
</dbReference>
<keyword evidence="1" id="KW-0812">Transmembrane</keyword>
<gene>
    <name evidence="2" type="ORF">ACFPZ3_58065</name>
</gene>
<evidence type="ECO:0008006" key="4">
    <source>
        <dbReference type="Google" id="ProtNLM"/>
    </source>
</evidence>
<accession>A0ABW1D985</accession>
<keyword evidence="1" id="KW-1133">Transmembrane helix</keyword>
<evidence type="ECO:0000256" key="1">
    <source>
        <dbReference type="SAM" id="Phobius"/>
    </source>
</evidence>
<name>A0ABW1D985_9ACTN</name>
<keyword evidence="1" id="KW-0472">Membrane</keyword>
<feature type="transmembrane region" description="Helical" evidence="1">
    <location>
        <begin position="52"/>
        <end position="72"/>
    </location>
</feature>
<dbReference type="RefSeq" id="WP_379523042.1">
    <property type="nucleotide sequence ID" value="NZ_JBHSPA010000095.1"/>
</dbReference>
<evidence type="ECO:0000313" key="3">
    <source>
        <dbReference type="Proteomes" id="UP001596058"/>
    </source>
</evidence>
<feature type="transmembrane region" description="Helical" evidence="1">
    <location>
        <begin position="29"/>
        <end position="46"/>
    </location>
</feature>
<comment type="caution">
    <text evidence="2">The sequence shown here is derived from an EMBL/GenBank/DDBJ whole genome shotgun (WGS) entry which is preliminary data.</text>
</comment>
<protein>
    <recommendedName>
        <fullName evidence="4">DUF2892 domain-containing protein</fullName>
    </recommendedName>
</protein>
<reference evidence="3" key="1">
    <citation type="journal article" date="2019" name="Int. J. Syst. Evol. Microbiol.">
        <title>The Global Catalogue of Microorganisms (GCM) 10K type strain sequencing project: providing services to taxonomists for standard genome sequencing and annotation.</title>
        <authorList>
            <consortium name="The Broad Institute Genomics Platform"/>
            <consortium name="The Broad Institute Genome Sequencing Center for Infectious Disease"/>
            <person name="Wu L."/>
            <person name="Ma J."/>
        </authorList>
    </citation>
    <scope>NUCLEOTIDE SEQUENCE [LARGE SCALE GENOMIC DNA]</scope>
    <source>
        <strain evidence="3">CCUG 53903</strain>
    </source>
</reference>